<gene>
    <name evidence="12" type="ORF">Tco_1110944</name>
</gene>
<evidence type="ECO:0000256" key="1">
    <source>
        <dbReference type="ARBA" id="ARBA00012493"/>
    </source>
</evidence>
<dbReference type="Gene3D" id="3.10.10.10">
    <property type="entry name" value="HIV Type 1 Reverse Transcriptase, subunit A, domain 1"/>
    <property type="match status" value="1"/>
</dbReference>
<dbReference type="PROSITE" id="PS00141">
    <property type="entry name" value="ASP_PROTEASE"/>
    <property type="match status" value="1"/>
</dbReference>
<keyword evidence="2" id="KW-0808">Transferase</keyword>
<reference evidence="12" key="2">
    <citation type="submission" date="2022-01" db="EMBL/GenBank/DDBJ databases">
        <authorList>
            <person name="Yamashiro T."/>
            <person name="Shiraishi A."/>
            <person name="Satake H."/>
            <person name="Nakayama K."/>
        </authorList>
    </citation>
    <scope>NUCLEOTIDE SEQUENCE</scope>
</reference>
<dbReference type="SUPFAM" id="SSF57756">
    <property type="entry name" value="Retrovirus zinc finger-like domains"/>
    <property type="match status" value="1"/>
</dbReference>
<evidence type="ECO:0000256" key="8">
    <source>
        <dbReference type="PROSITE-ProRule" id="PRU00047"/>
    </source>
</evidence>
<keyword evidence="8" id="KW-0863">Zinc-finger</keyword>
<name>A0ABQ5ILG4_9ASTR</name>
<keyword evidence="3" id="KW-0548">Nucleotidyltransferase</keyword>
<organism evidence="12 13">
    <name type="scientific">Tanacetum coccineum</name>
    <dbReference type="NCBI Taxonomy" id="301880"/>
    <lineage>
        <taxon>Eukaryota</taxon>
        <taxon>Viridiplantae</taxon>
        <taxon>Streptophyta</taxon>
        <taxon>Embryophyta</taxon>
        <taxon>Tracheophyta</taxon>
        <taxon>Spermatophyta</taxon>
        <taxon>Magnoliopsida</taxon>
        <taxon>eudicotyledons</taxon>
        <taxon>Gunneridae</taxon>
        <taxon>Pentapetalae</taxon>
        <taxon>asterids</taxon>
        <taxon>campanulids</taxon>
        <taxon>Asterales</taxon>
        <taxon>Asteraceae</taxon>
        <taxon>Asteroideae</taxon>
        <taxon>Anthemideae</taxon>
        <taxon>Anthemidinae</taxon>
        <taxon>Tanacetum</taxon>
    </lineage>
</organism>
<dbReference type="Gene3D" id="4.10.60.10">
    <property type="entry name" value="Zinc finger, CCHC-type"/>
    <property type="match status" value="1"/>
</dbReference>
<dbReference type="PANTHER" id="PTHR37984:SF5">
    <property type="entry name" value="PROTEIN NYNRIN-LIKE"/>
    <property type="match status" value="1"/>
</dbReference>
<dbReference type="InterPro" id="IPR043128">
    <property type="entry name" value="Rev_trsase/Diguanyl_cyclase"/>
</dbReference>
<comment type="caution">
    <text evidence="12">The sequence shown here is derived from an EMBL/GenBank/DDBJ whole genome shotgun (WGS) entry which is preliminary data.</text>
</comment>
<feature type="region of interest" description="Disordered" evidence="9">
    <location>
        <begin position="254"/>
        <end position="300"/>
    </location>
</feature>
<dbReference type="Gene3D" id="3.10.20.370">
    <property type="match status" value="1"/>
</dbReference>
<keyword evidence="5" id="KW-0255">Endonuclease</keyword>
<dbReference type="InterPro" id="IPR036875">
    <property type="entry name" value="Znf_CCHC_sf"/>
</dbReference>
<keyword evidence="7 12" id="KW-0695">RNA-directed DNA polymerase</keyword>
<evidence type="ECO:0000313" key="13">
    <source>
        <dbReference type="Proteomes" id="UP001151760"/>
    </source>
</evidence>
<evidence type="ECO:0000256" key="5">
    <source>
        <dbReference type="ARBA" id="ARBA00022759"/>
    </source>
</evidence>
<feature type="domain" description="Reverse transcriptase" evidence="11">
    <location>
        <begin position="492"/>
        <end position="670"/>
    </location>
</feature>
<dbReference type="Pfam" id="PF08284">
    <property type="entry name" value="RVP_2"/>
    <property type="match status" value="1"/>
</dbReference>
<proteinExistence type="predicted"/>
<keyword evidence="8" id="KW-0479">Metal-binding</keyword>
<dbReference type="PROSITE" id="PS50878">
    <property type="entry name" value="RT_POL"/>
    <property type="match status" value="1"/>
</dbReference>
<dbReference type="InterPro" id="IPR043502">
    <property type="entry name" value="DNA/RNA_pol_sf"/>
</dbReference>
<dbReference type="SUPFAM" id="SSF50630">
    <property type="entry name" value="Acid proteases"/>
    <property type="match status" value="1"/>
</dbReference>
<accession>A0ABQ5ILG4</accession>
<dbReference type="Gene3D" id="2.40.70.10">
    <property type="entry name" value="Acid Proteases"/>
    <property type="match status" value="1"/>
</dbReference>
<evidence type="ECO:0000256" key="6">
    <source>
        <dbReference type="ARBA" id="ARBA00022801"/>
    </source>
</evidence>
<evidence type="ECO:0000259" key="10">
    <source>
        <dbReference type="PROSITE" id="PS50158"/>
    </source>
</evidence>
<evidence type="ECO:0000256" key="7">
    <source>
        <dbReference type="ARBA" id="ARBA00022918"/>
    </source>
</evidence>
<dbReference type="Pfam" id="PF00078">
    <property type="entry name" value="RVT_1"/>
    <property type="match status" value="1"/>
</dbReference>
<dbReference type="PROSITE" id="PS50158">
    <property type="entry name" value="ZF_CCHC"/>
    <property type="match status" value="1"/>
</dbReference>
<evidence type="ECO:0000256" key="2">
    <source>
        <dbReference type="ARBA" id="ARBA00022679"/>
    </source>
</evidence>
<reference evidence="12" key="1">
    <citation type="journal article" date="2022" name="Int. J. Mol. Sci.">
        <title>Draft Genome of Tanacetum Coccineum: Genomic Comparison of Closely Related Tanacetum-Family Plants.</title>
        <authorList>
            <person name="Yamashiro T."/>
            <person name="Shiraishi A."/>
            <person name="Nakayama K."/>
            <person name="Satake H."/>
        </authorList>
    </citation>
    <scope>NUCLEOTIDE SEQUENCE</scope>
</reference>
<feature type="compositionally biased region" description="Basic and acidic residues" evidence="9">
    <location>
        <begin position="47"/>
        <end position="56"/>
    </location>
</feature>
<dbReference type="CDD" id="cd00303">
    <property type="entry name" value="retropepsin_like"/>
    <property type="match status" value="1"/>
</dbReference>
<dbReference type="InterPro" id="IPR021109">
    <property type="entry name" value="Peptidase_aspartic_dom_sf"/>
</dbReference>
<evidence type="ECO:0000313" key="12">
    <source>
        <dbReference type="EMBL" id="GJU00606.1"/>
    </source>
</evidence>
<dbReference type="InterPro" id="IPR000477">
    <property type="entry name" value="RT_dom"/>
</dbReference>
<dbReference type="PANTHER" id="PTHR37984">
    <property type="entry name" value="PROTEIN CBG26694"/>
    <property type="match status" value="1"/>
</dbReference>
<dbReference type="GO" id="GO:0003964">
    <property type="term" value="F:RNA-directed DNA polymerase activity"/>
    <property type="evidence" value="ECO:0007669"/>
    <property type="project" value="UniProtKB-KW"/>
</dbReference>
<dbReference type="InterPro" id="IPR041373">
    <property type="entry name" value="RT_RNaseH"/>
</dbReference>
<dbReference type="SMART" id="SM00343">
    <property type="entry name" value="ZnF_C2HC"/>
    <property type="match status" value="1"/>
</dbReference>
<dbReference type="CDD" id="cd09274">
    <property type="entry name" value="RNase_HI_RT_Ty3"/>
    <property type="match status" value="1"/>
</dbReference>
<keyword evidence="13" id="KW-1185">Reference proteome</keyword>
<sequence length="899" mass="102505">MAPKRATRSTPVTTTPAPTATTTTSVTNAQLQAMIDQGVTAALAARDANRNGDDSHTSGTGGRRTERVARECTYQDFMKCKPLYFKGTKGVVELTQWFKRMETVFRISNCSVENQIKFSTCTLLAGALTWWNSHVITVSHDIAYAMTWADLRKKMTDKYCPRNEMKKLEAELWNLKVKGTDVIGYNQRFQELALLCVRMFLEESDKIERYLSGLPDMIHGNIVASKPKTMQEAVEMATELMDKKVSTIAERQAENKRKFENTSRNNQNQQQQNKRQNTGRSAGNANNANNQRGTGSGQKPTCFECGVQGHFKRECPKLKNNKNRGNQVGNDRAPAKVYAVGHAGTNPDSNIVTGTFLLNNRYASILFDTGADRSFVSTAFSSQMDITPSTLDHYYDVELADGRIIGLNTILRGCTLNLLNHPFNINLMPVELGSFDAIIGMDWLAKYQAIIVCAEKIVLFLAHVTTNEVEDKSEKKRLEDVPIVRDFPEVFLEDLLGLPLTRQVEFQINLIPGAALELNKLTVKNRYPLTRIDDLFDQLQGSSVYSKIDLSVYSKIDLRPGYHQLRVREEDIPKTTFRTCYGHYEFQVMPFGLTNAPAVFMDLMNRVCKPYLDKFVIVFIDDILIYSKNKQEHEEHLKLILELLKKEELYAKFSKYEFWIPKVQFLGHVIDSEGIHVDPAKIESIKDWASLKLPTEIRQFLGLAGYYQRFIEGFLKIAKPMTKLTQKKVKLVWGDKQESAFQLLKQKLCSAPILALPKGSEDFIACCDASKNGLGAVLMQREKMIAYASRQLKIHEKNYTTYDLEVRAVVFALKIWRHYLYGTKCMVFTDNKSLQHILNQKELNMRQRRWLELLSDYDCEIRYHLGKANIVADALSRKERDQPLRVRALVMTIGLDLPK</sequence>
<dbReference type="Proteomes" id="UP001151760">
    <property type="component" value="Unassembled WGS sequence"/>
</dbReference>
<evidence type="ECO:0000256" key="9">
    <source>
        <dbReference type="SAM" id="MobiDB-lite"/>
    </source>
</evidence>
<dbReference type="InterPro" id="IPR001969">
    <property type="entry name" value="Aspartic_peptidase_AS"/>
</dbReference>
<evidence type="ECO:0000256" key="3">
    <source>
        <dbReference type="ARBA" id="ARBA00022695"/>
    </source>
</evidence>
<feature type="region of interest" description="Disordered" evidence="9">
    <location>
        <begin position="1"/>
        <end position="22"/>
    </location>
</feature>
<keyword evidence="8" id="KW-0862">Zinc</keyword>
<dbReference type="EC" id="2.7.7.49" evidence="1"/>
<keyword evidence="4" id="KW-0540">Nuclease</keyword>
<feature type="domain" description="CCHC-type" evidence="10">
    <location>
        <begin position="302"/>
        <end position="317"/>
    </location>
</feature>
<dbReference type="Gene3D" id="3.30.70.270">
    <property type="match status" value="2"/>
</dbReference>
<dbReference type="CDD" id="cd01647">
    <property type="entry name" value="RT_LTR"/>
    <property type="match status" value="1"/>
</dbReference>
<dbReference type="InterPro" id="IPR050951">
    <property type="entry name" value="Retrovirus_Pol_polyprotein"/>
</dbReference>
<dbReference type="Pfam" id="PF00098">
    <property type="entry name" value="zf-CCHC"/>
    <property type="match status" value="1"/>
</dbReference>
<dbReference type="InterPro" id="IPR001878">
    <property type="entry name" value="Znf_CCHC"/>
</dbReference>
<feature type="region of interest" description="Disordered" evidence="9">
    <location>
        <begin position="46"/>
        <end position="65"/>
    </location>
</feature>
<dbReference type="EMBL" id="BQNB010020880">
    <property type="protein sequence ID" value="GJU00606.1"/>
    <property type="molecule type" value="Genomic_DNA"/>
</dbReference>
<dbReference type="SUPFAM" id="SSF56672">
    <property type="entry name" value="DNA/RNA polymerases"/>
    <property type="match status" value="1"/>
</dbReference>
<feature type="compositionally biased region" description="Low complexity" evidence="9">
    <location>
        <begin position="8"/>
        <end position="22"/>
    </location>
</feature>
<keyword evidence="6" id="KW-0378">Hydrolase</keyword>
<evidence type="ECO:0000259" key="11">
    <source>
        <dbReference type="PROSITE" id="PS50878"/>
    </source>
</evidence>
<dbReference type="Pfam" id="PF19259">
    <property type="entry name" value="Ty3_capsid"/>
    <property type="match status" value="1"/>
</dbReference>
<feature type="compositionally biased region" description="Low complexity" evidence="9">
    <location>
        <begin position="264"/>
        <end position="293"/>
    </location>
</feature>
<evidence type="ECO:0000256" key="4">
    <source>
        <dbReference type="ARBA" id="ARBA00022722"/>
    </source>
</evidence>
<dbReference type="InterPro" id="IPR045358">
    <property type="entry name" value="Ty3_capsid"/>
</dbReference>
<dbReference type="Pfam" id="PF17917">
    <property type="entry name" value="RT_RNaseH"/>
    <property type="match status" value="1"/>
</dbReference>
<protein>
    <recommendedName>
        <fullName evidence="1">RNA-directed DNA polymerase</fullName>
        <ecNumber evidence="1">2.7.7.49</ecNumber>
    </recommendedName>
</protein>